<dbReference type="Proteomes" id="UP000309186">
    <property type="component" value="Unassembled WGS sequence"/>
</dbReference>
<dbReference type="PRINTS" id="PR00702">
    <property type="entry name" value="ACRIFLAVINRP"/>
</dbReference>
<feature type="transmembrane region" description="Helical" evidence="1">
    <location>
        <begin position="890"/>
        <end position="912"/>
    </location>
</feature>
<dbReference type="AlphaFoldDB" id="A0A5R9Q912"/>
<dbReference type="OrthoDB" id="5287122at2"/>
<dbReference type="Gene3D" id="3.30.70.1440">
    <property type="entry name" value="Multidrug efflux transporter AcrB pore domain"/>
    <property type="match status" value="1"/>
</dbReference>
<feature type="transmembrane region" description="Helical" evidence="1">
    <location>
        <begin position="962"/>
        <end position="981"/>
    </location>
</feature>
<comment type="caution">
    <text evidence="2">The sequence shown here is derived from an EMBL/GenBank/DDBJ whole genome shotgun (WGS) entry which is preliminary data.</text>
</comment>
<name>A0A5R9Q912_9GAMM</name>
<evidence type="ECO:0000313" key="2">
    <source>
        <dbReference type="EMBL" id="TLX48969.1"/>
    </source>
</evidence>
<gene>
    <name evidence="2" type="ORF">C1E24_00220</name>
</gene>
<dbReference type="InterPro" id="IPR027463">
    <property type="entry name" value="AcrB_DN_DC_subdom"/>
</dbReference>
<dbReference type="GO" id="GO:0005886">
    <property type="term" value="C:plasma membrane"/>
    <property type="evidence" value="ECO:0007669"/>
    <property type="project" value="TreeGrafter"/>
</dbReference>
<dbReference type="Pfam" id="PF00873">
    <property type="entry name" value="ACR_tran"/>
    <property type="match status" value="1"/>
</dbReference>
<organism evidence="2 3">
    <name type="scientific">Pseudoalteromonas phenolica</name>
    <dbReference type="NCBI Taxonomy" id="161398"/>
    <lineage>
        <taxon>Bacteria</taxon>
        <taxon>Pseudomonadati</taxon>
        <taxon>Pseudomonadota</taxon>
        <taxon>Gammaproteobacteria</taxon>
        <taxon>Alteromonadales</taxon>
        <taxon>Pseudoalteromonadaceae</taxon>
        <taxon>Pseudoalteromonas</taxon>
    </lineage>
</organism>
<dbReference type="InterPro" id="IPR001036">
    <property type="entry name" value="Acrflvin-R"/>
</dbReference>
<dbReference type="Gene3D" id="3.30.70.1320">
    <property type="entry name" value="Multidrug efflux transporter AcrB pore domain like"/>
    <property type="match status" value="1"/>
</dbReference>
<reference evidence="2 3" key="1">
    <citation type="submission" date="2018-01" db="EMBL/GenBank/DDBJ databases">
        <title>Co-occurrence of chitin degradation, pigmentation and bioactivity in marine Pseudoalteromonas.</title>
        <authorList>
            <person name="Paulsen S."/>
            <person name="Gram L."/>
            <person name="Machado H."/>
        </authorList>
    </citation>
    <scope>NUCLEOTIDE SEQUENCE [LARGE SCALE GENOMIC DNA]</scope>
    <source>
        <strain evidence="2 3">S3663</strain>
    </source>
</reference>
<dbReference type="SUPFAM" id="SSF82714">
    <property type="entry name" value="Multidrug efflux transporter AcrB TolC docking domain, DN and DC subdomains"/>
    <property type="match status" value="2"/>
</dbReference>
<evidence type="ECO:0000256" key="1">
    <source>
        <dbReference type="SAM" id="Phobius"/>
    </source>
</evidence>
<feature type="transmembrane region" description="Helical" evidence="1">
    <location>
        <begin position="341"/>
        <end position="357"/>
    </location>
</feature>
<feature type="transmembrane region" description="Helical" evidence="1">
    <location>
        <begin position="918"/>
        <end position="941"/>
    </location>
</feature>
<protein>
    <submittedName>
        <fullName evidence="2">Acriflavin resistance protein</fullName>
    </submittedName>
</protein>
<feature type="transmembrane region" description="Helical" evidence="1">
    <location>
        <begin position="460"/>
        <end position="479"/>
    </location>
</feature>
<dbReference type="Gene3D" id="1.20.1640.10">
    <property type="entry name" value="Multidrug efflux transporter AcrB transmembrane domain"/>
    <property type="match status" value="2"/>
</dbReference>
<feature type="transmembrane region" description="Helical" evidence="1">
    <location>
        <begin position="393"/>
        <end position="414"/>
    </location>
</feature>
<feature type="transmembrane region" description="Helical" evidence="1">
    <location>
        <begin position="21"/>
        <end position="38"/>
    </location>
</feature>
<accession>A0A5R9Q912</accession>
<feature type="transmembrane region" description="Helical" evidence="1">
    <location>
        <begin position="530"/>
        <end position="552"/>
    </location>
</feature>
<dbReference type="RefSeq" id="WP_138477667.1">
    <property type="nucleotide sequence ID" value="NZ_PPSW01000001.1"/>
</dbReference>
<dbReference type="SUPFAM" id="SSF82693">
    <property type="entry name" value="Multidrug efflux transporter AcrB pore domain, PN1, PN2, PC1 and PC2 subdomains"/>
    <property type="match status" value="2"/>
</dbReference>
<dbReference type="GO" id="GO:0042910">
    <property type="term" value="F:xenobiotic transmembrane transporter activity"/>
    <property type="evidence" value="ECO:0007669"/>
    <property type="project" value="TreeGrafter"/>
</dbReference>
<feature type="transmembrane region" description="Helical" evidence="1">
    <location>
        <begin position="434"/>
        <end position="454"/>
    </location>
</feature>
<feature type="transmembrane region" description="Helical" evidence="1">
    <location>
        <begin position="364"/>
        <end position="387"/>
    </location>
</feature>
<keyword evidence="1" id="KW-1133">Transmembrane helix</keyword>
<dbReference type="SUPFAM" id="SSF82866">
    <property type="entry name" value="Multidrug efflux transporter AcrB transmembrane domain"/>
    <property type="match status" value="2"/>
</dbReference>
<sequence>MSQVELEKQTGLIAWFAKNSVAANLLMVFIIIIGLYTYNTIQRQMFPNVEINYITVAANYPGASPQEIEESILMKIEEALKDVTEIKEGVYRANRNGGSATLEIDPDVELTDVLDKVKLRVDGIATFPAAMEPVTINQIEFQQQVIEMTLSADLPLTELKPMAKRIEDELLQLNNVSLVDVSVPLDEIAIEIKPDMLRQYGLTINDVASTIRNYSANFSAGQLRTDSGIISVRIENQSYNGDEFRQLPVKIGAHGGKVLLRDIAEIKDEFTEGERYFKLNGKNAVFISVKATKEQNMVPVAESVKKFIELKNQELPAGVELKSLVDMTYYLNGRLTMMKSNLLQGMFLVALMLFLFLRFKLAMWVTIGIPVCFLGAVMLMPVLGITINVTSLFAFIMVLGIVVDDAIVIGESAYTEVEKKGSGVHNVIVGAKRVATPATFGVLTTMAVFAPLMFSTGPESANFINIAGVVLLCLFFSLIESKLILPAHIAAIKFKPLKEDSWRHKFNTKFFGFVNGPYRRFVKLCVEWRWTVLCAFVGMFIASIALSSSGMLRTLFLPKIPHDFPSINITMNDNVSDEQTIEAIRKLEAVVLNVDKQIQQEYGASMLRDVMVFNQGRTEGRLLAPLVDEEDRPFNTFELTRRWREQLPEIAGMKSIQIDDEVINMGSNGDFGYLLFGSDIDTLNAAGRQLISMLQTEKGIFDVSSTIDPASKEIQLALKPVAYELGLTLRDIGSQVGASFYGGEAQRVIRNGEEVRVMVRYPKLTREAYSSLKHTVIKTPQGREVMLGDVVEISEKPGISYIRREDGYRTVYVYGNIDEEVVEPNAVTKRIDDEILPELIKAFPSVKTKLGGAIEEQQAQTNEQIVFFIIGMLLVYILLAIPLKSYSQPLIVMSVIPFSLVGALWGHLAFGLDLSLMSLYGIIAAAGVVINDSLVMTDFVNQSRKAGHSLKEAVIEAGCARFRAITLTSITTFVGVLPIMFETSLQAMFVIPMAVSLGFAVVFATLITLLLVPCLYIILTDIRNIFGKGGSLIKRAGNAIKPKGKVQNI</sequence>
<proteinExistence type="predicted"/>
<dbReference type="Gene3D" id="3.30.2090.10">
    <property type="entry name" value="Multidrug efflux transporter AcrB TolC docking domain, DN and DC subdomains"/>
    <property type="match status" value="2"/>
</dbReference>
<feature type="transmembrane region" description="Helical" evidence="1">
    <location>
        <begin position="865"/>
        <end position="883"/>
    </location>
</feature>
<feature type="transmembrane region" description="Helical" evidence="1">
    <location>
        <begin position="987"/>
        <end position="1019"/>
    </location>
</feature>
<evidence type="ECO:0000313" key="3">
    <source>
        <dbReference type="Proteomes" id="UP000309186"/>
    </source>
</evidence>
<dbReference type="EMBL" id="PPSW01000001">
    <property type="protein sequence ID" value="TLX48969.1"/>
    <property type="molecule type" value="Genomic_DNA"/>
</dbReference>
<keyword evidence="1" id="KW-0812">Transmembrane</keyword>
<dbReference type="Gene3D" id="3.30.70.1430">
    <property type="entry name" value="Multidrug efflux transporter AcrB pore domain"/>
    <property type="match status" value="2"/>
</dbReference>
<dbReference type="PANTHER" id="PTHR32063:SF33">
    <property type="entry name" value="RND SUPERFAMILY EFFLUX PUMP PERMEASE COMPONENT"/>
    <property type="match status" value="1"/>
</dbReference>
<dbReference type="PANTHER" id="PTHR32063">
    <property type="match status" value="1"/>
</dbReference>
<keyword evidence="1" id="KW-0472">Membrane</keyword>